<gene>
    <name evidence="1" type="ORF">RSOLAG1IB_09121</name>
</gene>
<dbReference type="AlphaFoldDB" id="A0A0B7FQF9"/>
<evidence type="ECO:0000313" key="2">
    <source>
        <dbReference type="Proteomes" id="UP000059188"/>
    </source>
</evidence>
<dbReference type="Pfam" id="PF13489">
    <property type="entry name" value="Methyltransf_23"/>
    <property type="match status" value="1"/>
</dbReference>
<organism evidence="1 2">
    <name type="scientific">Thanatephorus cucumeris (strain AG1-IB / isolate 7/3/14)</name>
    <name type="common">Lettuce bottom rot fungus</name>
    <name type="synonym">Rhizoctonia solani</name>
    <dbReference type="NCBI Taxonomy" id="1108050"/>
    <lineage>
        <taxon>Eukaryota</taxon>
        <taxon>Fungi</taxon>
        <taxon>Dikarya</taxon>
        <taxon>Basidiomycota</taxon>
        <taxon>Agaricomycotina</taxon>
        <taxon>Agaricomycetes</taxon>
        <taxon>Cantharellales</taxon>
        <taxon>Ceratobasidiaceae</taxon>
        <taxon>Rhizoctonia</taxon>
        <taxon>Rhizoctonia solani AG-1</taxon>
    </lineage>
</organism>
<dbReference type="Proteomes" id="UP000059188">
    <property type="component" value="Unassembled WGS sequence"/>
</dbReference>
<dbReference type="OrthoDB" id="2013972at2759"/>
<sequence>MADPNDPHNPGLLPPSPELVPIARAEYPNYYFPRHGRYFPRYRFPPDLQNAHDAIPLPSVVPIDREDMNRRTMQHNLVHLCLGSHYFGPFQDHLGSPNGKLVVDIGSDDGRWIEDISEELPHSIRFHGVEIFPSSPTEAANNHVRFEVYDFQREGIRNAEGSVDIIHARFQNIHIQNWDDFLKDVAKCLKPGGLFMSGEFDISLESPDGRSTGVRVIDHMYNQVQRLMVERGYNPNIGREMEEKLRTITDSAGHPLFTNVGSHVYTIPVGVDADHPSQVVREISSLSMDYMRKLAQSLRPFLLSFGQAQVEVNGLLNEHNYQLERVRAQLRYRCTWAERRA</sequence>
<name>A0A0B7FQF9_THACB</name>
<proteinExistence type="predicted"/>
<keyword evidence="2" id="KW-1185">Reference proteome</keyword>
<dbReference type="CDD" id="cd02440">
    <property type="entry name" value="AdoMet_MTases"/>
    <property type="match status" value="1"/>
</dbReference>
<accession>A0A0B7FQF9</accession>
<evidence type="ECO:0008006" key="3">
    <source>
        <dbReference type="Google" id="ProtNLM"/>
    </source>
</evidence>
<protein>
    <recommendedName>
        <fullName evidence="3">Methyltransferase domain-containing protein</fullName>
    </recommendedName>
</protein>
<dbReference type="InterPro" id="IPR029063">
    <property type="entry name" value="SAM-dependent_MTases_sf"/>
</dbReference>
<reference evidence="1 2" key="1">
    <citation type="submission" date="2014-11" db="EMBL/GenBank/DDBJ databases">
        <authorList>
            <person name="Wibberg Daniel"/>
        </authorList>
    </citation>
    <scope>NUCLEOTIDE SEQUENCE [LARGE SCALE GENOMIC DNA]</scope>
    <source>
        <strain evidence="1">Rhizoctonia solani AG1-IB 7/3/14</strain>
    </source>
</reference>
<dbReference type="SUPFAM" id="SSF53335">
    <property type="entry name" value="S-adenosyl-L-methionine-dependent methyltransferases"/>
    <property type="match status" value="1"/>
</dbReference>
<evidence type="ECO:0000313" key="1">
    <source>
        <dbReference type="EMBL" id="CEL59144.1"/>
    </source>
</evidence>
<dbReference type="STRING" id="1108050.A0A0B7FQF9"/>
<dbReference type="EMBL" id="LN679138">
    <property type="protein sequence ID" value="CEL59144.1"/>
    <property type="molecule type" value="Genomic_DNA"/>
</dbReference>
<dbReference type="Gene3D" id="3.40.50.150">
    <property type="entry name" value="Vaccinia Virus protein VP39"/>
    <property type="match status" value="1"/>
</dbReference>